<dbReference type="AlphaFoldDB" id="A0AAN9QTR3"/>
<proteinExistence type="predicted"/>
<protein>
    <submittedName>
        <fullName evidence="2">Uncharacterized protein</fullName>
    </submittedName>
</protein>
<organism evidence="2 3">
    <name type="scientific">Canavalia gladiata</name>
    <name type="common">Sword bean</name>
    <name type="synonym">Dolichos gladiatus</name>
    <dbReference type="NCBI Taxonomy" id="3824"/>
    <lineage>
        <taxon>Eukaryota</taxon>
        <taxon>Viridiplantae</taxon>
        <taxon>Streptophyta</taxon>
        <taxon>Embryophyta</taxon>
        <taxon>Tracheophyta</taxon>
        <taxon>Spermatophyta</taxon>
        <taxon>Magnoliopsida</taxon>
        <taxon>eudicotyledons</taxon>
        <taxon>Gunneridae</taxon>
        <taxon>Pentapetalae</taxon>
        <taxon>rosids</taxon>
        <taxon>fabids</taxon>
        <taxon>Fabales</taxon>
        <taxon>Fabaceae</taxon>
        <taxon>Papilionoideae</taxon>
        <taxon>50 kb inversion clade</taxon>
        <taxon>NPAAA clade</taxon>
        <taxon>indigoferoid/millettioid clade</taxon>
        <taxon>Phaseoleae</taxon>
        <taxon>Canavalia</taxon>
    </lineage>
</organism>
<comment type="caution">
    <text evidence="2">The sequence shown here is derived from an EMBL/GenBank/DDBJ whole genome shotgun (WGS) entry which is preliminary data.</text>
</comment>
<keyword evidence="1" id="KW-0472">Membrane</keyword>
<name>A0AAN9QTR3_CANGL</name>
<accession>A0AAN9QTR3</accession>
<dbReference type="Proteomes" id="UP001367508">
    <property type="component" value="Unassembled WGS sequence"/>
</dbReference>
<evidence type="ECO:0000313" key="2">
    <source>
        <dbReference type="EMBL" id="KAK7350135.1"/>
    </source>
</evidence>
<dbReference type="EMBL" id="JAYMYQ010000002">
    <property type="protein sequence ID" value="KAK7350135.1"/>
    <property type="molecule type" value="Genomic_DNA"/>
</dbReference>
<gene>
    <name evidence="2" type="ORF">VNO77_08285</name>
</gene>
<keyword evidence="1" id="KW-1133">Transmembrane helix</keyword>
<keyword evidence="1" id="KW-0812">Transmembrane</keyword>
<sequence>MGDLLGNHRIAPPPFCVSRACSFGGAGWFPHPAAPILGVEANAPKRATEQSSTGMGDLLGNPRVAPPPFCVSRACSFGGAGWFPHPAAPILGVVAKAPKRSPEESSTGMGDLLGNPCVAPPPFCVSRACSFGGAGWFPHPAAPILGVAAKATKQAPEQNSVVKHALARVVLGWVTSWEILVLHLLLFASVGLVLLVAKE</sequence>
<feature type="transmembrane region" description="Helical" evidence="1">
    <location>
        <begin position="170"/>
        <end position="197"/>
    </location>
</feature>
<evidence type="ECO:0000256" key="1">
    <source>
        <dbReference type="SAM" id="Phobius"/>
    </source>
</evidence>
<evidence type="ECO:0000313" key="3">
    <source>
        <dbReference type="Proteomes" id="UP001367508"/>
    </source>
</evidence>
<reference evidence="2 3" key="1">
    <citation type="submission" date="2024-01" db="EMBL/GenBank/DDBJ databases">
        <title>The genomes of 5 underutilized Papilionoideae crops provide insights into root nodulation and disease resistanc.</title>
        <authorList>
            <person name="Jiang F."/>
        </authorList>
    </citation>
    <scope>NUCLEOTIDE SEQUENCE [LARGE SCALE GENOMIC DNA]</scope>
    <source>
        <strain evidence="2">LVBAO_FW01</strain>
        <tissue evidence="2">Leaves</tissue>
    </source>
</reference>
<keyword evidence="3" id="KW-1185">Reference proteome</keyword>